<keyword evidence="5 9" id="KW-0067">ATP-binding</keyword>
<protein>
    <recommendedName>
        <fullName evidence="9">Phosphopantetheine adenylyltransferase</fullName>
        <ecNumber evidence="9">2.7.7.3</ecNumber>
    </recommendedName>
    <alternativeName>
        <fullName evidence="9">Dephospho-CoA pyrophosphorylase</fullName>
    </alternativeName>
    <alternativeName>
        <fullName evidence="9">Pantetheine-phosphate adenylyltransferase</fullName>
        <shortName evidence="9">PPAT</shortName>
    </alternativeName>
</protein>
<name>A0ABW8PTJ5_9GAMM</name>
<accession>A0ABW8PTJ5</accession>
<evidence type="ECO:0000256" key="4">
    <source>
        <dbReference type="ARBA" id="ARBA00022741"/>
    </source>
</evidence>
<feature type="binding site" evidence="9">
    <location>
        <position position="87"/>
    </location>
    <ligand>
        <name>substrate</name>
    </ligand>
</feature>
<evidence type="ECO:0000313" key="12">
    <source>
        <dbReference type="Proteomes" id="UP001621714"/>
    </source>
</evidence>
<keyword evidence="2 9" id="KW-0808">Transferase</keyword>
<dbReference type="CDD" id="cd02163">
    <property type="entry name" value="PPAT"/>
    <property type="match status" value="1"/>
</dbReference>
<evidence type="ECO:0000313" key="11">
    <source>
        <dbReference type="EMBL" id="MFK7159615.1"/>
    </source>
</evidence>
<dbReference type="PANTHER" id="PTHR21342:SF1">
    <property type="entry name" value="PHOSPHOPANTETHEINE ADENYLYLTRANSFERASE"/>
    <property type="match status" value="1"/>
</dbReference>
<evidence type="ECO:0000256" key="9">
    <source>
        <dbReference type="HAMAP-Rule" id="MF_00151"/>
    </source>
</evidence>
<dbReference type="InterPro" id="IPR004821">
    <property type="entry name" value="Cyt_trans-like"/>
</dbReference>
<gene>
    <name evidence="9 11" type="primary">coaD</name>
    <name evidence="11" type="ORF">V6U78_01000</name>
</gene>
<keyword evidence="3 9" id="KW-0548">Nucleotidyltransferase</keyword>
<comment type="similarity">
    <text evidence="9">Belongs to the bacterial CoaD family.</text>
</comment>
<keyword evidence="4 9" id="KW-0547">Nucleotide-binding</keyword>
<comment type="pathway">
    <text evidence="9">Cofactor biosynthesis; coenzyme A biosynthesis; CoA from (R)-pantothenate: step 4/5.</text>
</comment>
<keyword evidence="6 9" id="KW-0460">Magnesium</keyword>
<feature type="binding site" evidence="9">
    <location>
        <position position="41"/>
    </location>
    <ligand>
        <name>substrate</name>
    </ligand>
</feature>
<feature type="binding site" evidence="9">
    <location>
        <position position="9"/>
    </location>
    <ligand>
        <name>substrate</name>
    </ligand>
</feature>
<evidence type="ECO:0000259" key="10">
    <source>
        <dbReference type="Pfam" id="PF01467"/>
    </source>
</evidence>
<feature type="binding site" evidence="9">
    <location>
        <position position="17"/>
    </location>
    <ligand>
        <name>ATP</name>
        <dbReference type="ChEBI" id="CHEBI:30616"/>
    </ligand>
</feature>
<comment type="function">
    <text evidence="9">Reversibly transfers an adenylyl group from ATP to 4'-phosphopantetheine, yielding dephospho-CoA (dPCoA) and pyrophosphate.</text>
</comment>
<dbReference type="PANTHER" id="PTHR21342">
    <property type="entry name" value="PHOSPHOPANTETHEINE ADENYLYLTRANSFERASE"/>
    <property type="match status" value="1"/>
</dbReference>
<dbReference type="EMBL" id="JBANFI010000001">
    <property type="protein sequence ID" value="MFK7159615.1"/>
    <property type="molecule type" value="Genomic_DNA"/>
</dbReference>
<feature type="binding site" evidence="9">
    <location>
        <position position="98"/>
    </location>
    <ligand>
        <name>ATP</name>
        <dbReference type="ChEBI" id="CHEBI:30616"/>
    </ligand>
</feature>
<sequence>MKTAVYAGTFDPLTLGHQDIIERASELFDRLIIAIAASPAKRPLLSLQERVDLAKEVLQAHPQIEVCGFSGLLIDLMQEQEARFIVRGVRSGADVDYELPLAQLNRQLAGVETLFLAPTPSKSFIAASYVREVASLGGDISALVSPKVAQVIHKKYNAANPIASQSNL</sequence>
<evidence type="ECO:0000256" key="5">
    <source>
        <dbReference type="ARBA" id="ARBA00022840"/>
    </source>
</evidence>
<dbReference type="PRINTS" id="PR01020">
    <property type="entry name" value="LPSBIOSNTHSS"/>
</dbReference>
<feature type="site" description="Transition state stabilizer" evidence="9">
    <location>
        <position position="17"/>
    </location>
</feature>
<dbReference type="NCBIfam" id="TIGR01510">
    <property type="entry name" value="coaD_prev_kdtB"/>
    <property type="match status" value="1"/>
</dbReference>
<proteinExistence type="inferred from homology"/>
<comment type="subcellular location">
    <subcellularLocation>
        <location evidence="9">Cytoplasm</location>
    </subcellularLocation>
</comment>
<comment type="catalytic activity">
    <reaction evidence="8 9">
        <text>(R)-4'-phosphopantetheine + ATP + H(+) = 3'-dephospho-CoA + diphosphate</text>
        <dbReference type="Rhea" id="RHEA:19801"/>
        <dbReference type="ChEBI" id="CHEBI:15378"/>
        <dbReference type="ChEBI" id="CHEBI:30616"/>
        <dbReference type="ChEBI" id="CHEBI:33019"/>
        <dbReference type="ChEBI" id="CHEBI:57328"/>
        <dbReference type="ChEBI" id="CHEBI:61723"/>
        <dbReference type="EC" id="2.7.7.3"/>
    </reaction>
</comment>
<dbReference type="GO" id="GO:0004595">
    <property type="term" value="F:pantetheine-phosphate adenylyltransferase activity"/>
    <property type="evidence" value="ECO:0007669"/>
    <property type="project" value="UniProtKB-EC"/>
</dbReference>
<evidence type="ECO:0000256" key="1">
    <source>
        <dbReference type="ARBA" id="ARBA00022490"/>
    </source>
</evidence>
<dbReference type="EC" id="2.7.7.3" evidence="9"/>
<dbReference type="NCBIfam" id="TIGR00125">
    <property type="entry name" value="cyt_tran_rel"/>
    <property type="match status" value="1"/>
</dbReference>
<dbReference type="InterPro" id="IPR001980">
    <property type="entry name" value="PPAT"/>
</dbReference>
<comment type="subunit">
    <text evidence="9">Homohexamer.</text>
</comment>
<dbReference type="HAMAP" id="MF_00151">
    <property type="entry name" value="PPAT_bact"/>
    <property type="match status" value="1"/>
</dbReference>
<reference evidence="11 12" key="1">
    <citation type="submission" date="2024-02" db="EMBL/GenBank/DDBJ databases">
        <title>Marinospirillum sp. MEB 164 isolated from Lonar lake sediment.</title>
        <authorList>
            <person name="Joshi A."/>
            <person name="Thite S."/>
        </authorList>
    </citation>
    <scope>NUCLEOTIDE SEQUENCE [LARGE SCALE GENOMIC DNA]</scope>
    <source>
        <strain evidence="11 12">MEB164</strain>
    </source>
</reference>
<organism evidence="11 12">
    <name type="scientific">Marinospirillum alkalitolerans</name>
    <dbReference type="NCBI Taxonomy" id="3123374"/>
    <lineage>
        <taxon>Bacteria</taxon>
        <taxon>Pseudomonadati</taxon>
        <taxon>Pseudomonadota</taxon>
        <taxon>Gammaproteobacteria</taxon>
        <taxon>Oceanospirillales</taxon>
        <taxon>Oceanospirillaceae</taxon>
        <taxon>Marinospirillum</taxon>
    </lineage>
</organism>
<keyword evidence="1 9" id="KW-0963">Cytoplasm</keyword>
<evidence type="ECO:0000256" key="8">
    <source>
        <dbReference type="ARBA" id="ARBA00029346"/>
    </source>
</evidence>
<feature type="binding site" evidence="9">
    <location>
        <begin position="9"/>
        <end position="10"/>
    </location>
    <ligand>
        <name>ATP</name>
        <dbReference type="ChEBI" id="CHEBI:30616"/>
    </ligand>
</feature>
<keyword evidence="7 9" id="KW-0173">Coenzyme A biosynthesis</keyword>
<dbReference type="Pfam" id="PF01467">
    <property type="entry name" value="CTP_transf_like"/>
    <property type="match status" value="1"/>
</dbReference>
<feature type="binding site" evidence="9">
    <location>
        <begin position="122"/>
        <end position="128"/>
    </location>
    <ligand>
        <name>ATP</name>
        <dbReference type="ChEBI" id="CHEBI:30616"/>
    </ligand>
</feature>
<feature type="binding site" evidence="9">
    <location>
        <position position="73"/>
    </location>
    <ligand>
        <name>substrate</name>
    </ligand>
</feature>
<keyword evidence="12" id="KW-1185">Reference proteome</keyword>
<dbReference type="Gene3D" id="3.40.50.620">
    <property type="entry name" value="HUPs"/>
    <property type="match status" value="1"/>
</dbReference>
<evidence type="ECO:0000256" key="7">
    <source>
        <dbReference type="ARBA" id="ARBA00022993"/>
    </source>
</evidence>
<dbReference type="RefSeq" id="WP_405336261.1">
    <property type="nucleotide sequence ID" value="NZ_JBANFI010000001.1"/>
</dbReference>
<comment type="cofactor">
    <cofactor evidence="9">
        <name>Mg(2+)</name>
        <dbReference type="ChEBI" id="CHEBI:18420"/>
    </cofactor>
</comment>
<evidence type="ECO:0000256" key="3">
    <source>
        <dbReference type="ARBA" id="ARBA00022695"/>
    </source>
</evidence>
<feature type="binding site" evidence="9">
    <location>
        <begin position="88"/>
        <end position="90"/>
    </location>
    <ligand>
        <name>ATP</name>
        <dbReference type="ChEBI" id="CHEBI:30616"/>
    </ligand>
</feature>
<comment type="caution">
    <text evidence="11">The sequence shown here is derived from an EMBL/GenBank/DDBJ whole genome shotgun (WGS) entry which is preliminary data.</text>
</comment>
<evidence type="ECO:0000256" key="6">
    <source>
        <dbReference type="ARBA" id="ARBA00022842"/>
    </source>
</evidence>
<feature type="domain" description="Cytidyltransferase-like" evidence="10">
    <location>
        <begin position="5"/>
        <end position="132"/>
    </location>
</feature>
<evidence type="ECO:0000256" key="2">
    <source>
        <dbReference type="ARBA" id="ARBA00022679"/>
    </source>
</evidence>
<dbReference type="SUPFAM" id="SSF52374">
    <property type="entry name" value="Nucleotidylyl transferase"/>
    <property type="match status" value="1"/>
</dbReference>
<dbReference type="InterPro" id="IPR014729">
    <property type="entry name" value="Rossmann-like_a/b/a_fold"/>
</dbReference>
<dbReference type="Proteomes" id="UP001621714">
    <property type="component" value="Unassembled WGS sequence"/>
</dbReference>